<dbReference type="InterPro" id="IPR024411">
    <property type="entry name" value="Tail_terminator_phage"/>
</dbReference>
<evidence type="ECO:0008006" key="3">
    <source>
        <dbReference type="Google" id="ProtNLM"/>
    </source>
</evidence>
<reference evidence="1 2" key="1">
    <citation type="submission" date="2018-03" db="EMBL/GenBank/DDBJ databases">
        <title>Genomic Encyclopedia of Type Strains, Phase III (KMG-III): the genomes of soil and plant-associated and newly described type strains.</title>
        <authorList>
            <person name="Whitman W."/>
        </authorList>
    </citation>
    <scope>NUCLEOTIDE SEQUENCE [LARGE SCALE GENOMIC DNA]</scope>
    <source>
        <strain evidence="1 2">CGMCC 4.7104</strain>
    </source>
</reference>
<dbReference type="EMBL" id="PVNG01000006">
    <property type="protein sequence ID" value="PRX66105.1"/>
    <property type="molecule type" value="Genomic_DNA"/>
</dbReference>
<gene>
    <name evidence="1" type="ORF">B0I32_106241</name>
</gene>
<accession>A0A2T0N2D0</accession>
<sequence length="151" mass="16031">MTPPQGWTRQLLEGLGQLLEDAGAGDWNPEGVYTAAQTAITLGGLPTTPDLAISLATYGLGQGGDDVEQTDSSVLVQVRVRGGADPRVADDLADAVFNAVHGLAEHRLSTGVMVLLAQRRIVSPHTRDGSGRVERADSYELMCVRPSTHRD</sequence>
<keyword evidence="2" id="KW-1185">Reference proteome</keyword>
<dbReference type="OrthoDB" id="4953313at2"/>
<proteinExistence type="predicted"/>
<dbReference type="RefSeq" id="WP_106239673.1">
    <property type="nucleotide sequence ID" value="NZ_PVNG01000006.1"/>
</dbReference>
<organism evidence="1 2">
    <name type="scientific">Nonomuraea fuscirosea</name>
    <dbReference type="NCBI Taxonomy" id="1291556"/>
    <lineage>
        <taxon>Bacteria</taxon>
        <taxon>Bacillati</taxon>
        <taxon>Actinomycetota</taxon>
        <taxon>Actinomycetes</taxon>
        <taxon>Streptosporangiales</taxon>
        <taxon>Streptosporangiaceae</taxon>
        <taxon>Nonomuraea</taxon>
    </lineage>
</organism>
<evidence type="ECO:0000313" key="1">
    <source>
        <dbReference type="EMBL" id="PRX66105.1"/>
    </source>
</evidence>
<protein>
    <recommendedName>
        <fullName evidence="3">DUF3168 domain-containing protein</fullName>
    </recommendedName>
</protein>
<name>A0A2T0N2D0_9ACTN</name>
<dbReference type="AlphaFoldDB" id="A0A2T0N2D0"/>
<dbReference type="Pfam" id="PF12691">
    <property type="entry name" value="Phage_tail_terminator_6"/>
    <property type="match status" value="1"/>
</dbReference>
<evidence type="ECO:0000313" key="2">
    <source>
        <dbReference type="Proteomes" id="UP000238312"/>
    </source>
</evidence>
<comment type="caution">
    <text evidence="1">The sequence shown here is derived from an EMBL/GenBank/DDBJ whole genome shotgun (WGS) entry which is preliminary data.</text>
</comment>
<dbReference type="Proteomes" id="UP000238312">
    <property type="component" value="Unassembled WGS sequence"/>
</dbReference>